<feature type="region of interest" description="Disordered" evidence="1">
    <location>
        <begin position="50"/>
        <end position="78"/>
    </location>
</feature>
<protein>
    <submittedName>
        <fullName evidence="2">Uncharacterized protein</fullName>
    </submittedName>
</protein>
<accession>A0A5C6F150</accession>
<dbReference type="OrthoDB" id="292113at2"/>
<comment type="caution">
    <text evidence="2">The sequence shown here is derived from an EMBL/GenBank/DDBJ whole genome shotgun (WGS) entry which is preliminary data.</text>
</comment>
<name>A0A5C6F150_9BACT</name>
<evidence type="ECO:0000313" key="3">
    <source>
        <dbReference type="Proteomes" id="UP000317977"/>
    </source>
</evidence>
<gene>
    <name evidence="2" type="ORF">Poly59_13730</name>
</gene>
<dbReference type="RefSeq" id="WP_146533340.1">
    <property type="nucleotide sequence ID" value="NZ_SJPX01000002.1"/>
</dbReference>
<dbReference type="Proteomes" id="UP000317977">
    <property type="component" value="Unassembled WGS sequence"/>
</dbReference>
<proteinExistence type="predicted"/>
<evidence type="ECO:0000313" key="2">
    <source>
        <dbReference type="EMBL" id="TWU55078.1"/>
    </source>
</evidence>
<reference evidence="2 3" key="1">
    <citation type="submission" date="2019-02" db="EMBL/GenBank/DDBJ databases">
        <title>Deep-cultivation of Planctomycetes and their phenomic and genomic characterization uncovers novel biology.</title>
        <authorList>
            <person name="Wiegand S."/>
            <person name="Jogler M."/>
            <person name="Boedeker C."/>
            <person name="Pinto D."/>
            <person name="Vollmers J."/>
            <person name="Rivas-Marin E."/>
            <person name="Kohn T."/>
            <person name="Peeters S.H."/>
            <person name="Heuer A."/>
            <person name="Rast P."/>
            <person name="Oberbeckmann S."/>
            <person name="Bunk B."/>
            <person name="Jeske O."/>
            <person name="Meyerdierks A."/>
            <person name="Storesund J.E."/>
            <person name="Kallscheuer N."/>
            <person name="Luecker S."/>
            <person name="Lage O.M."/>
            <person name="Pohl T."/>
            <person name="Merkel B.J."/>
            <person name="Hornburger P."/>
            <person name="Mueller R.-W."/>
            <person name="Bruemmer F."/>
            <person name="Labrenz M."/>
            <person name="Spormann A.M."/>
            <person name="Op Den Camp H."/>
            <person name="Overmann J."/>
            <person name="Amann R."/>
            <person name="Jetten M.S.M."/>
            <person name="Mascher T."/>
            <person name="Medema M.H."/>
            <person name="Devos D.P."/>
            <person name="Kaster A.-K."/>
            <person name="Ovreas L."/>
            <person name="Rohde M."/>
            <person name="Galperin M.Y."/>
            <person name="Jogler C."/>
        </authorList>
    </citation>
    <scope>NUCLEOTIDE SEQUENCE [LARGE SCALE GENOMIC DNA]</scope>
    <source>
        <strain evidence="2 3">Poly59</strain>
    </source>
</reference>
<dbReference type="AlphaFoldDB" id="A0A5C6F150"/>
<organism evidence="2 3">
    <name type="scientific">Rubripirellula reticaptiva</name>
    <dbReference type="NCBI Taxonomy" id="2528013"/>
    <lineage>
        <taxon>Bacteria</taxon>
        <taxon>Pseudomonadati</taxon>
        <taxon>Planctomycetota</taxon>
        <taxon>Planctomycetia</taxon>
        <taxon>Pirellulales</taxon>
        <taxon>Pirellulaceae</taxon>
        <taxon>Rubripirellula</taxon>
    </lineage>
</organism>
<evidence type="ECO:0000256" key="1">
    <source>
        <dbReference type="SAM" id="MobiDB-lite"/>
    </source>
</evidence>
<keyword evidence="3" id="KW-1185">Reference proteome</keyword>
<dbReference type="EMBL" id="SJPX01000002">
    <property type="protein sequence ID" value="TWU55078.1"/>
    <property type="molecule type" value="Genomic_DNA"/>
</dbReference>
<sequence>MSVNFFEWLRDGVRQSVLLGVSDAIEEIGTPANSDELHPNVAALLKTEPTKSAKRVPASTAGRKRLGKTLKDMNPAKA</sequence>